<protein>
    <submittedName>
        <fullName evidence="1">VanZ family protein</fullName>
    </submittedName>
</protein>
<keyword evidence="2" id="KW-1185">Reference proteome</keyword>
<dbReference type="EMBL" id="JBBKAJ010000023">
    <property type="protein sequence ID" value="MEJ8639838.1"/>
    <property type="molecule type" value="Genomic_DNA"/>
</dbReference>
<organism evidence="1 2">
    <name type="scientific">Streptomyces achmelvichensis</name>
    <dbReference type="NCBI Taxonomy" id="3134111"/>
    <lineage>
        <taxon>Bacteria</taxon>
        <taxon>Bacillati</taxon>
        <taxon>Actinomycetota</taxon>
        <taxon>Actinomycetes</taxon>
        <taxon>Kitasatosporales</taxon>
        <taxon>Streptomycetaceae</taxon>
        <taxon>Streptomyces</taxon>
    </lineage>
</organism>
<proteinExistence type="predicted"/>
<sequence length="505" mass="54342">MPAIPHNPHEFRSGFNHPSPTTTNFTLKWAQSASLIASTIMSGTYLLPMRSAALLFPALALLMFLPMAIVIYRRHGVMTRWRVLSVYGGAYYAFTSFCMTAVPLPSRSVDTCQAFPSFAEPQLTPGIAVLDIWKEAHQRVALDALVLHNSAFWQSVFNVILLLPLGMFVRIHFRRGLAAAAIAGFAGSLFFELTQYSGLWGLYECPYRLFAVDDIIMNTAGSALGWVIAGPLARVLPALDTMDSRALAPLAGGKVPIGRRLVALLLDVMGAALLTPLLAVLMSFALSTEAVLWAPLVAFALWFVVIPWRTGTTPGKRVLLLRLVTPDGGRPTLAGLALRAVVQSPLLVLTCVGGGAALTVAASGFLFGSVLIDIAGQVNYLEVVYRLAADPVAGLVLLLPPALCLTLIAVYVRAIRRHPQGRGPHEVLSGVWNHALPHTRSQTRSDAASPADPRISKAMVATMDPVQVDRETLLPAIDRSEGPTRAVQDLPDETAEIIESCGTAF</sequence>
<accession>A0ACC6Q8E0</accession>
<evidence type="ECO:0000313" key="1">
    <source>
        <dbReference type="EMBL" id="MEJ8639838.1"/>
    </source>
</evidence>
<reference evidence="1" key="1">
    <citation type="submission" date="2024-03" db="EMBL/GenBank/DDBJ databases">
        <title>Novel Streptomyces species of biotechnological and ecological value are a feature of Machair soil.</title>
        <authorList>
            <person name="Prole J.R."/>
            <person name="Goodfellow M."/>
            <person name="Allenby N."/>
            <person name="Ward A.C."/>
        </authorList>
    </citation>
    <scope>NUCLEOTIDE SEQUENCE</scope>
    <source>
        <strain evidence="1">MS2.AVA.5</strain>
    </source>
</reference>
<gene>
    <name evidence="1" type="ORF">WKI67_41650</name>
</gene>
<dbReference type="Proteomes" id="UP001377168">
    <property type="component" value="Unassembled WGS sequence"/>
</dbReference>
<comment type="caution">
    <text evidence="1">The sequence shown here is derived from an EMBL/GenBank/DDBJ whole genome shotgun (WGS) entry which is preliminary data.</text>
</comment>
<evidence type="ECO:0000313" key="2">
    <source>
        <dbReference type="Proteomes" id="UP001377168"/>
    </source>
</evidence>
<feature type="non-terminal residue" evidence="1">
    <location>
        <position position="505"/>
    </location>
</feature>
<name>A0ACC6Q8E0_9ACTN</name>